<sequence length="54" mass="6568">MLWIGELVHVFWERKFRSVVLKVISFKIKLVKNNYARTDILNSQKEYKLNPNLF</sequence>
<organism evidence="1">
    <name type="scientific">Arion vulgaris</name>
    <dbReference type="NCBI Taxonomy" id="1028688"/>
    <lineage>
        <taxon>Eukaryota</taxon>
        <taxon>Metazoa</taxon>
        <taxon>Spiralia</taxon>
        <taxon>Lophotrochozoa</taxon>
        <taxon>Mollusca</taxon>
        <taxon>Gastropoda</taxon>
        <taxon>Heterobranchia</taxon>
        <taxon>Euthyneura</taxon>
        <taxon>Panpulmonata</taxon>
        <taxon>Eupulmonata</taxon>
        <taxon>Stylommatophora</taxon>
        <taxon>Helicina</taxon>
        <taxon>Arionoidea</taxon>
        <taxon>Arionidae</taxon>
        <taxon>Arion</taxon>
    </lineage>
</organism>
<reference evidence="1" key="1">
    <citation type="submission" date="2014-12" db="EMBL/GenBank/DDBJ databases">
        <title>Insight into the proteome of Arion vulgaris.</title>
        <authorList>
            <person name="Aradska J."/>
            <person name="Bulat T."/>
            <person name="Smidak R."/>
            <person name="Sarate P."/>
            <person name="Gangsoo J."/>
            <person name="Sialana F."/>
            <person name="Bilban M."/>
            <person name="Lubec G."/>
        </authorList>
    </citation>
    <scope>NUCLEOTIDE SEQUENCE</scope>
    <source>
        <tissue evidence="1">Skin</tissue>
    </source>
</reference>
<protein>
    <submittedName>
        <fullName evidence="1">Uncharacterized protein</fullName>
    </submittedName>
</protein>
<accession>A0A0B7A0B9</accession>
<dbReference type="EMBL" id="HACG01026681">
    <property type="protein sequence ID" value="CEK73546.1"/>
    <property type="molecule type" value="Transcribed_RNA"/>
</dbReference>
<name>A0A0B7A0B9_9EUPU</name>
<evidence type="ECO:0000313" key="1">
    <source>
        <dbReference type="EMBL" id="CEK73546.1"/>
    </source>
</evidence>
<dbReference type="AlphaFoldDB" id="A0A0B7A0B9"/>
<gene>
    <name evidence="1" type="primary">ORF87182</name>
</gene>
<proteinExistence type="predicted"/>